<dbReference type="RefSeq" id="WP_378937842.1">
    <property type="nucleotide sequence ID" value="NZ_JBHLVO010000028.1"/>
</dbReference>
<evidence type="ECO:0000313" key="1">
    <source>
        <dbReference type="EMBL" id="MFC0274012.1"/>
    </source>
</evidence>
<organism evidence="1 2">
    <name type="scientific">Metabacillus herbersteinensis</name>
    <dbReference type="NCBI Taxonomy" id="283816"/>
    <lineage>
        <taxon>Bacteria</taxon>
        <taxon>Bacillati</taxon>
        <taxon>Bacillota</taxon>
        <taxon>Bacilli</taxon>
        <taxon>Bacillales</taxon>
        <taxon>Bacillaceae</taxon>
        <taxon>Metabacillus</taxon>
    </lineage>
</organism>
<reference evidence="1 2" key="1">
    <citation type="submission" date="2024-09" db="EMBL/GenBank/DDBJ databases">
        <authorList>
            <person name="Sun Q."/>
            <person name="Mori K."/>
        </authorList>
    </citation>
    <scope>NUCLEOTIDE SEQUENCE [LARGE SCALE GENOMIC DNA]</scope>
    <source>
        <strain evidence="1 2">CCM 7228</strain>
    </source>
</reference>
<comment type="caution">
    <text evidence="1">The sequence shown here is derived from an EMBL/GenBank/DDBJ whole genome shotgun (WGS) entry which is preliminary data.</text>
</comment>
<protein>
    <submittedName>
        <fullName evidence="1">Uncharacterized protein</fullName>
    </submittedName>
</protein>
<name>A0ABV6GJZ3_9BACI</name>
<accession>A0ABV6GJZ3</accession>
<gene>
    <name evidence="1" type="ORF">ACFFIX_21900</name>
</gene>
<dbReference type="Proteomes" id="UP001589854">
    <property type="component" value="Unassembled WGS sequence"/>
</dbReference>
<sequence length="40" mass="4969">MDDQKKQIFYPGDETVMFLRITEKEMRYYGKKKFNILYVT</sequence>
<evidence type="ECO:0000313" key="2">
    <source>
        <dbReference type="Proteomes" id="UP001589854"/>
    </source>
</evidence>
<proteinExistence type="predicted"/>
<keyword evidence="2" id="KW-1185">Reference proteome</keyword>
<dbReference type="EMBL" id="JBHLVO010000028">
    <property type="protein sequence ID" value="MFC0274012.1"/>
    <property type="molecule type" value="Genomic_DNA"/>
</dbReference>